<sequence length="145" mass="16360">MPQSSCTSVTREHRTGDKFKTPTSKLPLQRKRRVFKRYNNENKDMSGDFDPCECIYNHETSMQRLLTMLRQSQAYCNDVICQSDLSNPFASQSDSQISSSFFVFFAWILVIASVLAFRTCRQGSASGSDKPGPAGNNDPEPPTIY</sequence>
<dbReference type="PANTHER" id="PTHR31019:SF1">
    <property type="entry name" value="SMALL INTEGRAL MEMBRANE PROTEIN 14"/>
    <property type="match status" value="1"/>
</dbReference>
<evidence type="ECO:0000313" key="5">
    <source>
        <dbReference type="Proteomes" id="UP000019149"/>
    </source>
</evidence>
<dbReference type="OrthoDB" id="10054061at2759"/>
<evidence type="ECO:0000256" key="2">
    <source>
        <dbReference type="SAM" id="MobiDB-lite"/>
    </source>
</evidence>
<dbReference type="AlphaFoldDB" id="W6UP28"/>
<organism evidence="4 5">
    <name type="scientific">Echinococcus granulosus</name>
    <name type="common">Hydatid tapeworm</name>
    <dbReference type="NCBI Taxonomy" id="6210"/>
    <lineage>
        <taxon>Eukaryota</taxon>
        <taxon>Metazoa</taxon>
        <taxon>Spiralia</taxon>
        <taxon>Lophotrochozoa</taxon>
        <taxon>Platyhelminthes</taxon>
        <taxon>Cestoda</taxon>
        <taxon>Eucestoda</taxon>
        <taxon>Cyclophyllidea</taxon>
        <taxon>Taeniidae</taxon>
        <taxon>Echinococcus</taxon>
        <taxon>Echinococcus granulosus group</taxon>
    </lineage>
</organism>
<dbReference type="InterPro" id="IPR020309">
    <property type="entry name" value="Smim-14"/>
</dbReference>
<keyword evidence="3" id="KW-0472">Membrane</keyword>
<dbReference type="CTD" id="36337787"/>
<keyword evidence="5" id="KW-1185">Reference proteome</keyword>
<dbReference type="STRING" id="6210.W6UP28"/>
<evidence type="ECO:0000256" key="1">
    <source>
        <dbReference type="ARBA" id="ARBA00017902"/>
    </source>
</evidence>
<comment type="caution">
    <text evidence="4">The sequence shown here is derived from an EMBL/GenBank/DDBJ whole genome shotgun (WGS) entry which is preliminary data.</text>
</comment>
<reference evidence="4 5" key="1">
    <citation type="journal article" date="2013" name="Nat. Genet.">
        <title>The genome of the hydatid tapeworm Echinococcus granulosus.</title>
        <authorList>
            <person name="Zheng H."/>
            <person name="Zhang W."/>
            <person name="Zhang L."/>
            <person name="Zhang Z."/>
            <person name="Li J."/>
            <person name="Lu G."/>
            <person name="Zhu Y."/>
            <person name="Wang Y."/>
            <person name="Huang Y."/>
            <person name="Liu J."/>
            <person name="Kang H."/>
            <person name="Chen J."/>
            <person name="Wang L."/>
            <person name="Chen A."/>
            <person name="Yu S."/>
            <person name="Gao Z."/>
            <person name="Jin L."/>
            <person name="Gu W."/>
            <person name="Wang Z."/>
            <person name="Zhao L."/>
            <person name="Shi B."/>
            <person name="Wen H."/>
            <person name="Lin R."/>
            <person name="Jones M.K."/>
            <person name="Brejova B."/>
            <person name="Vinar T."/>
            <person name="Zhao G."/>
            <person name="McManus D.P."/>
            <person name="Chen Z."/>
            <person name="Zhou Y."/>
            <person name="Wang S."/>
        </authorList>
    </citation>
    <scope>NUCLEOTIDE SEQUENCE [LARGE SCALE GENOMIC DNA]</scope>
</reference>
<protein>
    <recommendedName>
        <fullName evidence="1">Small integral membrane protein 14</fullName>
    </recommendedName>
</protein>
<feature type="compositionally biased region" description="Basic and acidic residues" evidence="2">
    <location>
        <begin position="10"/>
        <end position="20"/>
    </location>
</feature>
<accession>W6UP28</accession>
<dbReference type="GeneID" id="36337787"/>
<name>W6UP28_ECHGR</name>
<keyword evidence="3" id="KW-1133">Transmembrane helix</keyword>
<dbReference type="EMBL" id="APAU02000009">
    <property type="protein sequence ID" value="EUB62978.1"/>
    <property type="molecule type" value="Genomic_DNA"/>
</dbReference>
<dbReference type="OMA" id="CNDVICQ"/>
<feature type="transmembrane region" description="Helical" evidence="3">
    <location>
        <begin position="97"/>
        <end position="117"/>
    </location>
</feature>
<dbReference type="PANTHER" id="PTHR31019">
    <property type="entry name" value="SMALL INTEGRAL MEMBRANE PROTEIN 14"/>
    <property type="match status" value="1"/>
</dbReference>
<dbReference type="Pfam" id="PF11027">
    <property type="entry name" value="DUF2615"/>
    <property type="match status" value="1"/>
</dbReference>
<dbReference type="KEGG" id="egl:EGR_02072"/>
<dbReference type="GO" id="GO:0005783">
    <property type="term" value="C:endoplasmic reticulum"/>
    <property type="evidence" value="ECO:0007669"/>
    <property type="project" value="TreeGrafter"/>
</dbReference>
<proteinExistence type="predicted"/>
<evidence type="ECO:0000313" key="4">
    <source>
        <dbReference type="EMBL" id="EUB62978.1"/>
    </source>
</evidence>
<keyword evidence="3" id="KW-0812">Transmembrane</keyword>
<evidence type="ECO:0000256" key="3">
    <source>
        <dbReference type="SAM" id="Phobius"/>
    </source>
</evidence>
<feature type="region of interest" description="Disordered" evidence="2">
    <location>
        <begin position="1"/>
        <end position="23"/>
    </location>
</feature>
<feature type="region of interest" description="Disordered" evidence="2">
    <location>
        <begin position="123"/>
        <end position="145"/>
    </location>
</feature>
<dbReference type="Proteomes" id="UP000019149">
    <property type="component" value="Unassembled WGS sequence"/>
</dbReference>
<gene>
    <name evidence="4" type="ORF">EGR_02072</name>
</gene>
<dbReference type="RefSeq" id="XP_024354174.1">
    <property type="nucleotide sequence ID" value="XM_024491321.1"/>
</dbReference>